<organism evidence="1 2">
    <name type="scientific">Helianthus annuus</name>
    <name type="common">Common sunflower</name>
    <dbReference type="NCBI Taxonomy" id="4232"/>
    <lineage>
        <taxon>Eukaryota</taxon>
        <taxon>Viridiplantae</taxon>
        <taxon>Streptophyta</taxon>
        <taxon>Embryophyta</taxon>
        <taxon>Tracheophyta</taxon>
        <taxon>Spermatophyta</taxon>
        <taxon>Magnoliopsida</taxon>
        <taxon>eudicotyledons</taxon>
        <taxon>Gunneridae</taxon>
        <taxon>Pentapetalae</taxon>
        <taxon>asterids</taxon>
        <taxon>campanulids</taxon>
        <taxon>Asterales</taxon>
        <taxon>Asteraceae</taxon>
        <taxon>Asteroideae</taxon>
        <taxon>Heliantheae alliance</taxon>
        <taxon>Heliantheae</taxon>
        <taxon>Helianthus</taxon>
    </lineage>
</organism>
<evidence type="ECO:0000313" key="2">
    <source>
        <dbReference type="Proteomes" id="UP000215914"/>
    </source>
</evidence>
<keyword evidence="2" id="KW-1185">Reference proteome</keyword>
<dbReference type="InParanoid" id="A0A251T569"/>
<evidence type="ECO:0000313" key="1">
    <source>
        <dbReference type="EMBL" id="OTG05949.1"/>
    </source>
</evidence>
<dbReference type="EMBL" id="CM007901">
    <property type="protein sequence ID" value="OTG05949.1"/>
    <property type="molecule type" value="Genomic_DNA"/>
</dbReference>
<protein>
    <submittedName>
        <fullName evidence="1">Uncharacterized protein</fullName>
    </submittedName>
</protein>
<name>A0A251T569_HELAN</name>
<sequence length="175" mass="20139">MLILGSFINRTEPIGSFTTELKIERAFSEQFPNEHRTSFEHRAIWTALHSGGDARQRRHRHGDGGSSLVQLWRREPAAAATGKRQQVMTSDKLVVHFEWWRQLKLGYGSGDRAIWFGPETVVWWTRVVQRKLMVVEPFGSNTRTPFRFSAYLGQYHGVIDQLRTNALSVEQSKGL</sequence>
<accession>A0A251T569</accession>
<reference evidence="2" key="1">
    <citation type="journal article" date="2017" name="Nature">
        <title>The sunflower genome provides insights into oil metabolism, flowering and Asterid evolution.</title>
        <authorList>
            <person name="Badouin H."/>
            <person name="Gouzy J."/>
            <person name="Grassa C.J."/>
            <person name="Murat F."/>
            <person name="Staton S.E."/>
            <person name="Cottret L."/>
            <person name="Lelandais-Briere C."/>
            <person name="Owens G.L."/>
            <person name="Carrere S."/>
            <person name="Mayjonade B."/>
            <person name="Legrand L."/>
            <person name="Gill N."/>
            <person name="Kane N.C."/>
            <person name="Bowers J.E."/>
            <person name="Hubner S."/>
            <person name="Bellec A."/>
            <person name="Berard A."/>
            <person name="Berges H."/>
            <person name="Blanchet N."/>
            <person name="Boniface M.C."/>
            <person name="Brunel D."/>
            <person name="Catrice O."/>
            <person name="Chaidir N."/>
            <person name="Claudel C."/>
            <person name="Donnadieu C."/>
            <person name="Faraut T."/>
            <person name="Fievet G."/>
            <person name="Helmstetter N."/>
            <person name="King M."/>
            <person name="Knapp S.J."/>
            <person name="Lai Z."/>
            <person name="Le Paslier M.C."/>
            <person name="Lippi Y."/>
            <person name="Lorenzon L."/>
            <person name="Mandel J.R."/>
            <person name="Marage G."/>
            <person name="Marchand G."/>
            <person name="Marquand E."/>
            <person name="Bret-Mestries E."/>
            <person name="Morien E."/>
            <person name="Nambeesan S."/>
            <person name="Nguyen T."/>
            <person name="Pegot-Espagnet P."/>
            <person name="Pouilly N."/>
            <person name="Raftis F."/>
            <person name="Sallet E."/>
            <person name="Schiex T."/>
            <person name="Thomas J."/>
            <person name="Vandecasteele C."/>
            <person name="Vares D."/>
            <person name="Vear F."/>
            <person name="Vautrin S."/>
            <person name="Crespi M."/>
            <person name="Mangin B."/>
            <person name="Burke J.M."/>
            <person name="Salse J."/>
            <person name="Munos S."/>
            <person name="Vincourt P."/>
            <person name="Rieseberg L.H."/>
            <person name="Langlade N.B."/>
        </authorList>
    </citation>
    <scope>NUCLEOTIDE SEQUENCE [LARGE SCALE GENOMIC DNA]</scope>
    <source>
        <strain evidence="2">cv. SF193</strain>
    </source>
</reference>
<gene>
    <name evidence="1" type="ORF">HannXRQ_Chr12g0379331</name>
</gene>
<dbReference type="Proteomes" id="UP000215914">
    <property type="component" value="Chromosome 12"/>
</dbReference>
<proteinExistence type="predicted"/>
<dbReference type="AlphaFoldDB" id="A0A251T569"/>